<evidence type="ECO:0008006" key="3">
    <source>
        <dbReference type="Google" id="ProtNLM"/>
    </source>
</evidence>
<gene>
    <name evidence="1" type="ORF">SAMN05421780_10686</name>
</gene>
<dbReference type="PANTHER" id="PTHR35866:SF1">
    <property type="entry name" value="YKGJ FAMILY CYSTEINE CLUSTER PROTEIN"/>
    <property type="match status" value="1"/>
</dbReference>
<evidence type="ECO:0000313" key="2">
    <source>
        <dbReference type="Proteomes" id="UP000199514"/>
    </source>
</evidence>
<dbReference type="RefSeq" id="WP_091512367.1">
    <property type="nucleotide sequence ID" value="NZ_FOLE01000006.1"/>
</dbReference>
<protein>
    <recommendedName>
        <fullName evidence="3">Zinc-or iron-chelating domain-containing protein</fullName>
    </recommendedName>
</protein>
<keyword evidence="2" id="KW-1185">Reference proteome</keyword>
<evidence type="ECO:0000313" key="1">
    <source>
        <dbReference type="EMBL" id="SFC51556.1"/>
    </source>
</evidence>
<proteinExistence type="predicted"/>
<organism evidence="1 2">
    <name type="scientific">Flexibacter flexilis DSM 6793</name>
    <dbReference type="NCBI Taxonomy" id="927664"/>
    <lineage>
        <taxon>Bacteria</taxon>
        <taxon>Pseudomonadati</taxon>
        <taxon>Bacteroidota</taxon>
        <taxon>Cytophagia</taxon>
        <taxon>Cytophagales</taxon>
        <taxon>Flexibacteraceae</taxon>
        <taxon>Flexibacter</taxon>
    </lineage>
</organism>
<dbReference type="AlphaFoldDB" id="A0A1I1JSR4"/>
<dbReference type="OrthoDB" id="665764at2"/>
<reference evidence="1 2" key="1">
    <citation type="submission" date="2016-10" db="EMBL/GenBank/DDBJ databases">
        <authorList>
            <person name="de Groot N.N."/>
        </authorList>
    </citation>
    <scope>NUCLEOTIDE SEQUENCE [LARGE SCALE GENOMIC DNA]</scope>
    <source>
        <strain evidence="1 2">DSM 6793</strain>
    </source>
</reference>
<sequence>MNEIFKAWRNLGQKQKDKTLLFLKRLKTKDEKKIDKLVVKLNDEVFEKVDCLQCANCCKTLSPIVKTPDIERISSHLKMRQSVFIDKYMKIDEDGDYVFNSTPCPFLDAENYCLIYDVRPRDCRDYPHTDRQGFTRRVYVNTENTVSCPAVFQIVEELKKVQL</sequence>
<dbReference type="PANTHER" id="PTHR35866">
    <property type="entry name" value="PUTATIVE-RELATED"/>
    <property type="match status" value="1"/>
</dbReference>
<accession>A0A1I1JSR4</accession>
<dbReference type="STRING" id="927664.SAMN05421780_10686"/>
<dbReference type="InterPro" id="IPR005358">
    <property type="entry name" value="Puta_zinc/iron-chelating_dom"/>
</dbReference>
<dbReference type="Proteomes" id="UP000199514">
    <property type="component" value="Unassembled WGS sequence"/>
</dbReference>
<dbReference type="EMBL" id="FOLE01000006">
    <property type="protein sequence ID" value="SFC51556.1"/>
    <property type="molecule type" value="Genomic_DNA"/>
</dbReference>
<name>A0A1I1JSR4_9BACT</name>
<dbReference type="Pfam" id="PF03692">
    <property type="entry name" value="CxxCxxCC"/>
    <property type="match status" value="1"/>
</dbReference>